<dbReference type="PANTHER" id="PTHR48475">
    <property type="entry name" value="RIBONUCLEASE H"/>
    <property type="match status" value="1"/>
</dbReference>
<comment type="caution">
    <text evidence="3">The sequence shown here is derived from an EMBL/GenBank/DDBJ whole genome shotgun (WGS) entry which is preliminary data.</text>
</comment>
<proteinExistence type="predicted"/>
<dbReference type="GO" id="GO:0003676">
    <property type="term" value="F:nucleic acid binding"/>
    <property type="evidence" value="ECO:0007669"/>
    <property type="project" value="InterPro"/>
</dbReference>
<organism evidence="3 4">
    <name type="scientific">Actinidia rufa</name>
    <dbReference type="NCBI Taxonomy" id="165716"/>
    <lineage>
        <taxon>Eukaryota</taxon>
        <taxon>Viridiplantae</taxon>
        <taxon>Streptophyta</taxon>
        <taxon>Embryophyta</taxon>
        <taxon>Tracheophyta</taxon>
        <taxon>Spermatophyta</taxon>
        <taxon>Magnoliopsida</taxon>
        <taxon>eudicotyledons</taxon>
        <taxon>Gunneridae</taxon>
        <taxon>Pentapetalae</taxon>
        <taxon>asterids</taxon>
        <taxon>Ericales</taxon>
        <taxon>Actinidiaceae</taxon>
        <taxon>Actinidia</taxon>
    </lineage>
</organism>
<dbReference type="Pfam" id="PF13456">
    <property type="entry name" value="RVT_3"/>
    <property type="match status" value="1"/>
</dbReference>
<feature type="compositionally biased region" description="Low complexity" evidence="1">
    <location>
        <begin position="26"/>
        <end position="35"/>
    </location>
</feature>
<dbReference type="GO" id="GO:0004523">
    <property type="term" value="F:RNA-DNA hybrid ribonuclease activity"/>
    <property type="evidence" value="ECO:0007669"/>
    <property type="project" value="InterPro"/>
</dbReference>
<dbReference type="AlphaFoldDB" id="A0A7J0F238"/>
<dbReference type="EMBL" id="BJWL01000008">
    <property type="protein sequence ID" value="GFY92744.1"/>
    <property type="molecule type" value="Genomic_DNA"/>
</dbReference>
<feature type="domain" description="RNase H type-1" evidence="2">
    <location>
        <begin position="207"/>
        <end position="286"/>
    </location>
</feature>
<reference evidence="3 4" key="1">
    <citation type="submission" date="2019-07" db="EMBL/GenBank/DDBJ databases">
        <title>De Novo Assembly of kiwifruit Actinidia rufa.</title>
        <authorList>
            <person name="Sugita-Konishi S."/>
            <person name="Sato K."/>
            <person name="Mori E."/>
            <person name="Abe Y."/>
            <person name="Kisaki G."/>
            <person name="Hamano K."/>
            <person name="Suezawa K."/>
            <person name="Otani M."/>
            <person name="Fukuda T."/>
            <person name="Manabe T."/>
            <person name="Gomi K."/>
            <person name="Tabuchi M."/>
            <person name="Akimitsu K."/>
            <person name="Kataoka I."/>
        </authorList>
    </citation>
    <scope>NUCLEOTIDE SEQUENCE [LARGE SCALE GENOMIC DNA]</scope>
    <source>
        <strain evidence="4">cv. Fuchu</strain>
    </source>
</reference>
<dbReference type="InterPro" id="IPR036397">
    <property type="entry name" value="RNaseH_sf"/>
</dbReference>
<sequence>MSPDSPKRRYGDNRPTARDIRVIHGGFKSSGCSSSSKKRHAKSAHGRTEEEIYNLSLPFVDVHTPITFNNDDLRGLHLPHDDALVVSAIIANFNVQRILVDNGSSAKIIFISAFDKMKIRMDKLHPFHTPLVKFGGSMTHPLGWIKLLVTLGTEPHQNTIWQDFILVDCPSPYNAILSRPTLGGIKAITSTYHLKNEVPHFYRSGCGVGLMLQTPSGEQMEYAIRIGFKATNNKAEYEALLTGLRVVAELGVDSLDVFSNSQLVVNQVQGDCLTKDTRMVAYLDEIGVPSFRTSNFNVENNEAKLRLNLDLLDEKRENAEISQVAYKHPITKYYNQKVKHKSFLSGYLVLRKVSLSTKEPNVGKLGPTWEGPYRVIKVSRPGTYWLKDTSGKALPYPWNTEHLKKYYQ</sequence>
<protein>
    <recommendedName>
        <fullName evidence="2">RNase H type-1 domain-containing protein</fullName>
    </recommendedName>
</protein>
<dbReference type="PANTHER" id="PTHR48475:SF2">
    <property type="entry name" value="RIBONUCLEASE H"/>
    <property type="match status" value="1"/>
</dbReference>
<dbReference type="CDD" id="cd09279">
    <property type="entry name" value="RNase_HI_like"/>
    <property type="match status" value="1"/>
</dbReference>
<evidence type="ECO:0000256" key="1">
    <source>
        <dbReference type="SAM" id="MobiDB-lite"/>
    </source>
</evidence>
<keyword evidence="4" id="KW-1185">Reference proteome</keyword>
<evidence type="ECO:0000313" key="3">
    <source>
        <dbReference type="EMBL" id="GFY92744.1"/>
    </source>
</evidence>
<dbReference type="CDD" id="cd00303">
    <property type="entry name" value="retropepsin_like"/>
    <property type="match status" value="1"/>
</dbReference>
<dbReference type="InterPro" id="IPR002156">
    <property type="entry name" value="RNaseH_domain"/>
</dbReference>
<dbReference type="SUPFAM" id="SSF53098">
    <property type="entry name" value="Ribonuclease H-like"/>
    <property type="match status" value="1"/>
</dbReference>
<feature type="region of interest" description="Disordered" evidence="1">
    <location>
        <begin position="26"/>
        <end position="47"/>
    </location>
</feature>
<accession>A0A7J0F238</accession>
<gene>
    <name evidence="3" type="ORF">Acr_08g0011400</name>
</gene>
<evidence type="ECO:0000313" key="4">
    <source>
        <dbReference type="Proteomes" id="UP000585474"/>
    </source>
</evidence>
<evidence type="ECO:0000259" key="2">
    <source>
        <dbReference type="Pfam" id="PF13456"/>
    </source>
</evidence>
<dbReference type="Proteomes" id="UP000585474">
    <property type="component" value="Unassembled WGS sequence"/>
</dbReference>
<dbReference type="Gene3D" id="3.30.420.10">
    <property type="entry name" value="Ribonuclease H-like superfamily/Ribonuclease H"/>
    <property type="match status" value="1"/>
</dbReference>
<dbReference type="InterPro" id="IPR012337">
    <property type="entry name" value="RNaseH-like_sf"/>
</dbReference>
<name>A0A7J0F238_9ERIC</name>
<feature type="compositionally biased region" description="Basic residues" evidence="1">
    <location>
        <begin position="36"/>
        <end position="45"/>
    </location>
</feature>
<dbReference type="OrthoDB" id="1624859at2759"/>